<dbReference type="EMBL" id="CP012332">
    <property type="protein sequence ID" value="AKU90496.1"/>
    <property type="molecule type" value="Genomic_DNA"/>
</dbReference>
<proteinExistence type="predicted"/>
<gene>
    <name evidence="1" type="ORF">AKJ08_0883</name>
</gene>
<evidence type="ECO:0000313" key="2">
    <source>
        <dbReference type="Proteomes" id="UP000055590"/>
    </source>
</evidence>
<dbReference type="KEGG" id="vin:AKJ08_0883"/>
<protein>
    <submittedName>
        <fullName evidence="1">Uncharacterized protein</fullName>
    </submittedName>
</protein>
<evidence type="ECO:0000313" key="1">
    <source>
        <dbReference type="EMBL" id="AKU90496.1"/>
    </source>
</evidence>
<dbReference type="RefSeq" id="WP_050724941.1">
    <property type="nucleotide sequence ID" value="NZ_CP012332.1"/>
</dbReference>
<dbReference type="Proteomes" id="UP000055590">
    <property type="component" value="Chromosome"/>
</dbReference>
<name>A0A0K1PAQ9_9BACT</name>
<keyword evidence="2" id="KW-1185">Reference proteome</keyword>
<dbReference type="AlphaFoldDB" id="A0A0K1PAQ9"/>
<organism evidence="1 2">
    <name type="scientific">Vulgatibacter incomptus</name>
    <dbReference type="NCBI Taxonomy" id="1391653"/>
    <lineage>
        <taxon>Bacteria</taxon>
        <taxon>Pseudomonadati</taxon>
        <taxon>Myxococcota</taxon>
        <taxon>Myxococcia</taxon>
        <taxon>Myxococcales</taxon>
        <taxon>Cystobacterineae</taxon>
        <taxon>Vulgatibacteraceae</taxon>
        <taxon>Vulgatibacter</taxon>
    </lineage>
</organism>
<dbReference type="STRING" id="1391653.AKJ08_0883"/>
<sequence length="145" mass="15608">MTVQLIVCHFCHTRQPNAWDCAVCARPLHERPTLQGLVTETLPELELHAIGGGENVAATPVEGLEQTALVEHFGAPQLEGLDGSLLEPTLLEAAPALPVEMLPDLEPSLTADPPAPKGPVVCRYCGTPWREGSSRFCARCAMDLF</sequence>
<dbReference type="OrthoDB" id="5381638at2"/>
<reference evidence="1 2" key="1">
    <citation type="submission" date="2015-08" db="EMBL/GenBank/DDBJ databases">
        <authorList>
            <person name="Babu N.S."/>
            <person name="Beckwith C.J."/>
            <person name="Beseler K.G."/>
            <person name="Brison A."/>
            <person name="Carone J.V."/>
            <person name="Caskin T.P."/>
            <person name="Diamond M."/>
            <person name="Durham M.E."/>
            <person name="Foxe J.M."/>
            <person name="Go M."/>
            <person name="Henderson B.A."/>
            <person name="Jones I.B."/>
            <person name="McGettigan J.A."/>
            <person name="Micheletti S.J."/>
            <person name="Nasrallah M.E."/>
            <person name="Ortiz D."/>
            <person name="Piller C.R."/>
            <person name="Privatt S.R."/>
            <person name="Schneider S.L."/>
            <person name="Sharp S."/>
            <person name="Smith T.C."/>
            <person name="Stanton J.D."/>
            <person name="Ullery H.E."/>
            <person name="Wilson R.J."/>
            <person name="Serrano M.G."/>
            <person name="Buck G."/>
            <person name="Lee V."/>
            <person name="Wang Y."/>
            <person name="Carvalho R."/>
            <person name="Voegtly L."/>
            <person name="Shi R."/>
            <person name="Duckworth R."/>
            <person name="Johnson A."/>
            <person name="Loviza R."/>
            <person name="Walstead R."/>
            <person name="Shah Z."/>
            <person name="Kiflezghi M."/>
            <person name="Wade K."/>
            <person name="Ball S.L."/>
            <person name="Bradley K.W."/>
            <person name="Asai D.J."/>
            <person name="Bowman C.A."/>
            <person name="Russell D.A."/>
            <person name="Pope W.H."/>
            <person name="Jacobs-Sera D."/>
            <person name="Hendrix R.W."/>
            <person name="Hatfull G.F."/>
        </authorList>
    </citation>
    <scope>NUCLEOTIDE SEQUENCE [LARGE SCALE GENOMIC DNA]</scope>
    <source>
        <strain evidence="1 2">DSM 27710</strain>
    </source>
</reference>
<accession>A0A0K1PAQ9</accession>